<reference evidence="16 17" key="1">
    <citation type="submission" date="2015-11" db="EMBL/GenBank/DDBJ databases">
        <title>Exploring the genomic traits of fungus-feeding bacterial genus Collimonas.</title>
        <authorList>
            <person name="Song C."/>
            <person name="Schmidt R."/>
            <person name="de Jager V."/>
            <person name="Krzyzanowska D."/>
            <person name="Jongedijk E."/>
            <person name="Cankar K."/>
            <person name="Beekwilder J."/>
            <person name="van Veen A."/>
            <person name="de Boer W."/>
            <person name="van Veen J.A."/>
            <person name="Garbeva P."/>
        </authorList>
    </citation>
    <scope>NUCLEOTIDE SEQUENCE [LARGE SCALE GENOMIC DNA]</scope>
    <source>
        <strain evidence="16 17">Ter282</strain>
    </source>
</reference>
<comment type="similarity">
    <text evidence="2 12 13">Belongs to the TonB-dependent receptor family.</text>
</comment>
<dbReference type="SMART" id="SM00965">
    <property type="entry name" value="STN"/>
    <property type="match status" value="1"/>
</dbReference>
<protein>
    <submittedName>
        <fullName evidence="16">TonB dependent receptor family protein</fullName>
    </submittedName>
</protein>
<keyword evidence="4 12" id="KW-1134">Transmembrane beta strand</keyword>
<dbReference type="InterPro" id="IPR039426">
    <property type="entry name" value="TonB-dep_rcpt-like"/>
</dbReference>
<dbReference type="InterPro" id="IPR036942">
    <property type="entry name" value="Beta-barrel_TonB_sf"/>
</dbReference>
<dbReference type="Proteomes" id="UP000071778">
    <property type="component" value="Chromosome"/>
</dbReference>
<comment type="subcellular location">
    <subcellularLocation>
        <location evidence="1 12">Cell outer membrane</location>
        <topology evidence="1 12">Multi-pass membrane protein</topology>
    </subcellularLocation>
</comment>
<dbReference type="RefSeq" id="WP_231879141.1">
    <property type="nucleotide sequence ID" value="NZ_CP013235.1"/>
</dbReference>
<dbReference type="InterPro" id="IPR011662">
    <property type="entry name" value="Secretin/TonB_short_N"/>
</dbReference>
<dbReference type="GO" id="GO:0006826">
    <property type="term" value="P:iron ion transport"/>
    <property type="evidence" value="ECO:0007669"/>
    <property type="project" value="UniProtKB-KW"/>
</dbReference>
<dbReference type="PANTHER" id="PTHR47234">
    <property type="match status" value="1"/>
</dbReference>
<evidence type="ECO:0000256" key="6">
    <source>
        <dbReference type="ARBA" id="ARBA00022692"/>
    </source>
</evidence>
<dbReference type="Gene3D" id="3.55.50.30">
    <property type="match status" value="1"/>
</dbReference>
<dbReference type="SUPFAM" id="SSF56935">
    <property type="entry name" value="Porins"/>
    <property type="match status" value="1"/>
</dbReference>
<dbReference type="InterPro" id="IPR000531">
    <property type="entry name" value="Beta-barrel_TonB"/>
</dbReference>
<evidence type="ECO:0000256" key="11">
    <source>
        <dbReference type="ARBA" id="ARBA00023237"/>
    </source>
</evidence>
<name>A0A127QE09_9BURK</name>
<dbReference type="Pfam" id="PF07660">
    <property type="entry name" value="STN"/>
    <property type="match status" value="1"/>
</dbReference>
<evidence type="ECO:0000256" key="8">
    <source>
        <dbReference type="ARBA" id="ARBA00023077"/>
    </source>
</evidence>
<dbReference type="PANTHER" id="PTHR47234:SF1">
    <property type="entry name" value="TONB-DEPENDENT RECEPTOR"/>
    <property type="match status" value="1"/>
</dbReference>
<dbReference type="Pfam" id="PF00593">
    <property type="entry name" value="TonB_dep_Rec_b-barrel"/>
    <property type="match status" value="1"/>
</dbReference>
<keyword evidence="9 12" id="KW-0472">Membrane</keyword>
<dbReference type="AlphaFoldDB" id="A0A127QE09"/>
<keyword evidence="7" id="KW-0408">Iron</keyword>
<dbReference type="EMBL" id="CP013235">
    <property type="protein sequence ID" value="AMP08270.1"/>
    <property type="molecule type" value="Genomic_DNA"/>
</dbReference>
<keyword evidence="3 12" id="KW-0813">Transport</keyword>
<feature type="chain" id="PRO_5007277854" evidence="14">
    <location>
        <begin position="21"/>
        <end position="1006"/>
    </location>
</feature>
<organism evidence="16 17">
    <name type="scientific">Collimonas arenae</name>
    <dbReference type="NCBI Taxonomy" id="279058"/>
    <lineage>
        <taxon>Bacteria</taxon>
        <taxon>Pseudomonadati</taxon>
        <taxon>Pseudomonadota</taxon>
        <taxon>Betaproteobacteria</taxon>
        <taxon>Burkholderiales</taxon>
        <taxon>Oxalobacteraceae</taxon>
        <taxon>Collimonas</taxon>
    </lineage>
</organism>
<evidence type="ECO:0000256" key="4">
    <source>
        <dbReference type="ARBA" id="ARBA00022452"/>
    </source>
</evidence>
<evidence type="ECO:0000256" key="1">
    <source>
        <dbReference type="ARBA" id="ARBA00004571"/>
    </source>
</evidence>
<evidence type="ECO:0000256" key="10">
    <source>
        <dbReference type="ARBA" id="ARBA00023170"/>
    </source>
</evidence>
<keyword evidence="10 16" id="KW-0675">Receptor</keyword>
<dbReference type="GO" id="GO:0009279">
    <property type="term" value="C:cell outer membrane"/>
    <property type="evidence" value="ECO:0007669"/>
    <property type="project" value="UniProtKB-SubCell"/>
</dbReference>
<evidence type="ECO:0000313" key="16">
    <source>
        <dbReference type="EMBL" id="AMP08270.1"/>
    </source>
</evidence>
<keyword evidence="6 12" id="KW-0812">Transmembrane</keyword>
<sequence length="1006" mass="108790">MQKLKTLPAQIALALLVAYALPNAHEAAQAQTLPAAAATQQYDIAAGPLNGVLAHIGRQSGKLLSFDAELVRPYQSAAIKGSYTAEQALALALKGSDLEVAPLDHGVLTIRRAKVVSPASEAIAPKAKTAPAVAAIVATPDEEHKEVLVTGSRIPRASKEGPTSVTVITGEEIEKQGYRNVFDALSAQTQNTGMTQGADFGNTFTPAANTISLRGLGPNHTLILVNGRRVADYPVAYDGSVNFVNLANIPSALVDRIEILNGGASAVYGSDAIAGVVNVILKKKAEGFDLNVKAGGTQDGGGSNQRIQFTGGGSSGNLSGVFGIELSRTQPIWSRQRDFMSSTSSDGTAPTRIAGRMNVDSENYVDPGAGCSQLGQLFSGSVVQTGNPYCASGKAQPSYWTTMTQNESENLFGSLTYQLTPKTEVFSDLMLGFNATQNNTRGPNWTSEGGGNSYFFNQNTGADESWSRRIAPEEIGDATRYNKKWRDIAGNWTVGVRGDIPATSSWNYEAAYNISAYTSRQTTPLLLNNVDSFFLGPRLGYNSDGVAIYAPNPNRLYQPLTPDQFNSIAGEAISRNKSWTQTLSLSANGELFNLPAGPVRMAVVTELGSQGFSNTPDPQINQGVFYNQSEAEGASGSRKRYALGTELNIPLLKQLVATVAGRYDEYNFAGRSDGKFTYNTGLEFRPAKTLLFRGNYATSFRAPDMNYIYSSTTHGYYSSTTDYYLCQQTGQPLAGCSYNNYSPGANYIQTGSKDLKPENGKSWSYGVVWSPSSNFDISADFWRIQIDNLVTNLDPDTILRNEANCRAGQLDINSPTCVDALARVVRNPPNAVYQPNAIQDILVNPINAAQERTSGLDFSGKWRIKGGNVGDFVLKANYTKVLSHHYKQFANDPDQDLLNSLTNPDWGSKVNASVTWLRGPWTSTVQVTRYGSLPSADQTRRISPFALVNLSASYQINPRASVSLIVNNVFNSVKQDTTAGWPYYPVGNYNPYGRMGWLEFNYHFGS</sequence>
<dbReference type="Gene3D" id="2.170.130.10">
    <property type="entry name" value="TonB-dependent receptor, plug domain"/>
    <property type="match status" value="1"/>
</dbReference>
<evidence type="ECO:0000256" key="9">
    <source>
        <dbReference type="ARBA" id="ARBA00023136"/>
    </source>
</evidence>
<keyword evidence="14" id="KW-0732">Signal</keyword>
<dbReference type="InterPro" id="IPR012910">
    <property type="entry name" value="Plug_dom"/>
</dbReference>
<dbReference type="PATRIC" id="fig|279058.18.peg.459"/>
<evidence type="ECO:0000313" key="17">
    <source>
        <dbReference type="Proteomes" id="UP000071778"/>
    </source>
</evidence>
<proteinExistence type="inferred from homology"/>
<keyword evidence="17" id="KW-1185">Reference proteome</keyword>
<dbReference type="PROSITE" id="PS52016">
    <property type="entry name" value="TONB_DEPENDENT_REC_3"/>
    <property type="match status" value="1"/>
</dbReference>
<evidence type="ECO:0000256" key="7">
    <source>
        <dbReference type="ARBA" id="ARBA00023004"/>
    </source>
</evidence>
<evidence type="ECO:0000256" key="13">
    <source>
        <dbReference type="RuleBase" id="RU003357"/>
    </source>
</evidence>
<keyword evidence="5" id="KW-0406">Ion transport</keyword>
<dbReference type="CDD" id="cd01347">
    <property type="entry name" value="ligand_gated_channel"/>
    <property type="match status" value="1"/>
</dbReference>
<feature type="domain" description="Secretin/TonB short N-terminal" evidence="15">
    <location>
        <begin position="62"/>
        <end position="113"/>
    </location>
</feature>
<dbReference type="Pfam" id="PF07715">
    <property type="entry name" value="Plug"/>
    <property type="match status" value="1"/>
</dbReference>
<keyword evidence="8 13" id="KW-0798">TonB box</keyword>
<evidence type="ECO:0000256" key="2">
    <source>
        <dbReference type="ARBA" id="ARBA00009810"/>
    </source>
</evidence>
<keyword evidence="11 12" id="KW-0998">Cell outer membrane</keyword>
<evidence type="ECO:0000259" key="15">
    <source>
        <dbReference type="SMART" id="SM00965"/>
    </source>
</evidence>
<gene>
    <name evidence="16" type="ORF">CAter282_0454</name>
</gene>
<evidence type="ECO:0000256" key="5">
    <source>
        <dbReference type="ARBA" id="ARBA00022496"/>
    </source>
</evidence>
<accession>A0A127QE09</accession>
<feature type="signal peptide" evidence="14">
    <location>
        <begin position="1"/>
        <end position="20"/>
    </location>
</feature>
<evidence type="ECO:0000256" key="3">
    <source>
        <dbReference type="ARBA" id="ARBA00022448"/>
    </source>
</evidence>
<evidence type="ECO:0000256" key="14">
    <source>
        <dbReference type="SAM" id="SignalP"/>
    </source>
</evidence>
<evidence type="ECO:0000256" key="12">
    <source>
        <dbReference type="PROSITE-ProRule" id="PRU01360"/>
    </source>
</evidence>
<dbReference type="InterPro" id="IPR037066">
    <property type="entry name" value="Plug_dom_sf"/>
</dbReference>
<keyword evidence="5" id="KW-0410">Iron transport</keyword>
<dbReference type="Gene3D" id="2.40.170.20">
    <property type="entry name" value="TonB-dependent receptor, beta-barrel domain"/>
    <property type="match status" value="1"/>
</dbReference>